<dbReference type="GO" id="GO:0019005">
    <property type="term" value="C:SCF ubiquitin ligase complex"/>
    <property type="evidence" value="ECO:0007669"/>
    <property type="project" value="TreeGrafter"/>
</dbReference>
<organism evidence="7 8">
    <name type="scientific">Ladona fulva</name>
    <name type="common">Scarce chaser dragonfly</name>
    <name type="synonym">Libellula fulva</name>
    <dbReference type="NCBI Taxonomy" id="123851"/>
    <lineage>
        <taxon>Eukaryota</taxon>
        <taxon>Metazoa</taxon>
        <taxon>Ecdysozoa</taxon>
        <taxon>Arthropoda</taxon>
        <taxon>Hexapoda</taxon>
        <taxon>Insecta</taxon>
        <taxon>Pterygota</taxon>
        <taxon>Palaeoptera</taxon>
        <taxon>Odonata</taxon>
        <taxon>Epiprocta</taxon>
        <taxon>Anisoptera</taxon>
        <taxon>Libelluloidea</taxon>
        <taxon>Libellulidae</taxon>
        <taxon>Ladona</taxon>
    </lineage>
</organism>
<feature type="region of interest" description="Disordered" evidence="4">
    <location>
        <begin position="82"/>
        <end position="110"/>
    </location>
</feature>
<dbReference type="PANTHER" id="PTHR12245">
    <property type="entry name" value="SPRY DOMAIN CONTAINING SOCS BOX PROTEIN"/>
    <property type="match status" value="1"/>
</dbReference>
<dbReference type="InterPro" id="IPR050672">
    <property type="entry name" value="FBXO45-Fsn/SPSB_families"/>
</dbReference>
<dbReference type="InterPro" id="IPR001496">
    <property type="entry name" value="SOCS_box"/>
</dbReference>
<dbReference type="CDD" id="cd03716">
    <property type="entry name" value="SOCS_ASB_like"/>
    <property type="match status" value="1"/>
</dbReference>
<dbReference type="FunFam" id="1.10.750.20:FF:000001">
    <property type="entry name" value="Ankyrin repeat and SOCS box containing 1"/>
    <property type="match status" value="1"/>
</dbReference>
<evidence type="ECO:0000256" key="4">
    <source>
        <dbReference type="SAM" id="MobiDB-lite"/>
    </source>
</evidence>
<dbReference type="Gene3D" id="2.60.120.920">
    <property type="match status" value="1"/>
</dbReference>
<accession>A0A8K0NY51</accession>
<dbReference type="GO" id="GO:0035556">
    <property type="term" value="P:intracellular signal transduction"/>
    <property type="evidence" value="ECO:0007669"/>
    <property type="project" value="InterPro"/>
</dbReference>
<feature type="compositionally biased region" description="Polar residues" evidence="4">
    <location>
        <begin position="84"/>
        <end position="110"/>
    </location>
</feature>
<evidence type="ECO:0000256" key="1">
    <source>
        <dbReference type="ARBA" id="ARBA00004496"/>
    </source>
</evidence>
<gene>
    <name evidence="7" type="ORF">J437_LFUL001798</name>
</gene>
<evidence type="ECO:0000259" key="6">
    <source>
        <dbReference type="PROSITE" id="PS50225"/>
    </source>
</evidence>
<feature type="domain" description="B30.2/SPRY" evidence="5">
    <location>
        <begin position="195"/>
        <end position="392"/>
    </location>
</feature>
<keyword evidence="8" id="KW-1185">Reference proteome</keyword>
<comment type="caution">
    <text evidence="7">The sequence shown here is derived from an EMBL/GenBank/DDBJ whole genome shotgun (WGS) entry which is preliminary data.</text>
</comment>
<dbReference type="SUPFAM" id="SSF158235">
    <property type="entry name" value="SOCS box-like"/>
    <property type="match status" value="1"/>
</dbReference>
<dbReference type="OrthoDB" id="5547302at2759"/>
<evidence type="ECO:0000256" key="3">
    <source>
        <dbReference type="ARBA" id="ARBA00022490"/>
    </source>
</evidence>
<protein>
    <submittedName>
        <fullName evidence="7">Uncharacterized protein</fullName>
    </submittedName>
</protein>
<dbReference type="Proteomes" id="UP000792457">
    <property type="component" value="Unassembled WGS sequence"/>
</dbReference>
<reference evidence="7" key="2">
    <citation type="submission" date="2017-10" db="EMBL/GenBank/DDBJ databases">
        <title>Ladona fulva Genome sequencing and assembly.</title>
        <authorList>
            <person name="Murali S."/>
            <person name="Richards S."/>
            <person name="Bandaranaike D."/>
            <person name="Bellair M."/>
            <person name="Blankenburg K."/>
            <person name="Chao H."/>
            <person name="Dinh H."/>
            <person name="Doddapaneni H."/>
            <person name="Dugan-Rocha S."/>
            <person name="Elkadiri S."/>
            <person name="Gnanaolivu R."/>
            <person name="Hernandez B."/>
            <person name="Skinner E."/>
            <person name="Javaid M."/>
            <person name="Lee S."/>
            <person name="Li M."/>
            <person name="Ming W."/>
            <person name="Munidasa M."/>
            <person name="Muniz J."/>
            <person name="Nguyen L."/>
            <person name="Hughes D."/>
            <person name="Osuji N."/>
            <person name="Pu L.-L."/>
            <person name="Puazo M."/>
            <person name="Qu C."/>
            <person name="Quiroz J."/>
            <person name="Raj R."/>
            <person name="Weissenberger G."/>
            <person name="Xin Y."/>
            <person name="Zou X."/>
            <person name="Han Y."/>
            <person name="Worley K."/>
            <person name="Muzny D."/>
            <person name="Gibbs R."/>
        </authorList>
    </citation>
    <scope>NUCLEOTIDE SEQUENCE</scope>
    <source>
        <strain evidence="7">Sampled in the wild</strain>
    </source>
</reference>
<dbReference type="InterPro" id="IPR003877">
    <property type="entry name" value="SPRY_dom"/>
</dbReference>
<comment type="similarity">
    <text evidence="2">Belongs to the SPSB family.</text>
</comment>
<dbReference type="InterPro" id="IPR013320">
    <property type="entry name" value="ConA-like_dom_sf"/>
</dbReference>
<dbReference type="Pfam" id="PF00622">
    <property type="entry name" value="SPRY"/>
    <property type="match status" value="1"/>
</dbReference>
<dbReference type="EMBL" id="KZ308184">
    <property type="protein sequence ID" value="KAG8224104.1"/>
    <property type="molecule type" value="Genomic_DNA"/>
</dbReference>
<keyword evidence="3" id="KW-0963">Cytoplasm</keyword>
<proteinExistence type="inferred from homology"/>
<dbReference type="Pfam" id="PF07525">
    <property type="entry name" value="SOCS_box"/>
    <property type="match status" value="1"/>
</dbReference>
<dbReference type="PANTHER" id="PTHR12245:SF11">
    <property type="entry name" value="PROTEIN GUSTAVUS"/>
    <property type="match status" value="1"/>
</dbReference>
<dbReference type="FunFam" id="2.60.120.920:FF:000007">
    <property type="entry name" value="SPRY domain-containing SOCS box protein 1"/>
    <property type="match status" value="1"/>
</dbReference>
<dbReference type="SMART" id="SM00969">
    <property type="entry name" value="SOCS_box"/>
    <property type="match status" value="1"/>
</dbReference>
<dbReference type="GO" id="GO:0005737">
    <property type="term" value="C:cytoplasm"/>
    <property type="evidence" value="ECO:0007669"/>
    <property type="project" value="UniProtKB-SubCell"/>
</dbReference>
<dbReference type="SUPFAM" id="SSF49899">
    <property type="entry name" value="Concanavalin A-like lectins/glucanases"/>
    <property type="match status" value="1"/>
</dbReference>
<reference evidence="7" key="1">
    <citation type="submission" date="2013-04" db="EMBL/GenBank/DDBJ databases">
        <authorList>
            <person name="Qu J."/>
            <person name="Murali S.C."/>
            <person name="Bandaranaike D."/>
            <person name="Bellair M."/>
            <person name="Blankenburg K."/>
            <person name="Chao H."/>
            <person name="Dinh H."/>
            <person name="Doddapaneni H."/>
            <person name="Downs B."/>
            <person name="Dugan-Rocha S."/>
            <person name="Elkadiri S."/>
            <person name="Gnanaolivu R.D."/>
            <person name="Hernandez B."/>
            <person name="Javaid M."/>
            <person name="Jayaseelan J.C."/>
            <person name="Lee S."/>
            <person name="Li M."/>
            <person name="Ming W."/>
            <person name="Munidasa M."/>
            <person name="Muniz J."/>
            <person name="Nguyen L."/>
            <person name="Ongeri F."/>
            <person name="Osuji N."/>
            <person name="Pu L.-L."/>
            <person name="Puazo M."/>
            <person name="Qu C."/>
            <person name="Quiroz J."/>
            <person name="Raj R."/>
            <person name="Weissenberger G."/>
            <person name="Xin Y."/>
            <person name="Zou X."/>
            <person name="Han Y."/>
            <person name="Richards S."/>
            <person name="Worley K."/>
            <person name="Muzny D."/>
            <person name="Gibbs R."/>
        </authorList>
    </citation>
    <scope>NUCLEOTIDE SEQUENCE</scope>
    <source>
        <strain evidence="7">Sampled in the wild</strain>
    </source>
</reference>
<feature type="domain" description="SOCS box" evidence="6">
    <location>
        <begin position="398"/>
        <end position="438"/>
    </location>
</feature>
<dbReference type="InterPro" id="IPR036036">
    <property type="entry name" value="SOCS_box-like_dom_sf"/>
</dbReference>
<evidence type="ECO:0000256" key="2">
    <source>
        <dbReference type="ARBA" id="ARBA00010910"/>
    </source>
</evidence>
<dbReference type="InterPro" id="IPR001870">
    <property type="entry name" value="B30.2/SPRY"/>
</dbReference>
<dbReference type="SMART" id="SM00449">
    <property type="entry name" value="SPRY"/>
    <property type="match status" value="1"/>
</dbReference>
<dbReference type="GO" id="GO:0043161">
    <property type="term" value="P:proteasome-mediated ubiquitin-dependent protein catabolic process"/>
    <property type="evidence" value="ECO:0007669"/>
    <property type="project" value="TreeGrafter"/>
</dbReference>
<evidence type="ECO:0000313" key="8">
    <source>
        <dbReference type="Proteomes" id="UP000792457"/>
    </source>
</evidence>
<comment type="subcellular location">
    <subcellularLocation>
        <location evidence="1">Cytoplasm</location>
    </subcellularLocation>
</comment>
<name>A0A8K0NY51_LADFU</name>
<dbReference type="Gene3D" id="1.10.750.20">
    <property type="entry name" value="SOCS box"/>
    <property type="match status" value="1"/>
</dbReference>
<sequence>MKHATLLLSISDRIIELKKKTSDCIVRKCLKTDASRVQAEEDIGFLPQEELFFMPATLMEHSAFSMPGDRTDTVRAPEFMHLPSQLSGHPTPSLEASPQESSTNRSTVGVGSSSQNCLNCFSHMPQSSSGSAKDRKKVAGNLVSPSSVISTVQNSIMHPWQKISACLKTINMNLERQQPRKPSTPKELTVESAHPPRLDLLLHMPPVCKEIQLKHAWNPNDRSRNIFVKEEDKLTMHRHPVAQSTDCIRGKVGYTKGLHVWEIVWPTCQRGTNAVVGVATQDAPLHTTGYKNLVGENEKSWGWDLGRNKLCHDTNNNIGVTYPSFLSQDETFNIPDKFRVVLDMDEGTLAFMADGRYLGVAFQNLKGHKLFPIVNAVWGHCEVTMRYMGGLDHEPLMLMHLCRWVIRRRLGHKNLEEQVNQLCLPHPMKVYLLYRDMQ</sequence>
<dbReference type="AlphaFoldDB" id="A0A8K0NY51"/>
<evidence type="ECO:0000259" key="5">
    <source>
        <dbReference type="PROSITE" id="PS50188"/>
    </source>
</evidence>
<dbReference type="CDD" id="cd12906">
    <property type="entry name" value="SPRY_SOCS1-2-4"/>
    <property type="match status" value="1"/>
</dbReference>
<dbReference type="PROSITE" id="PS50188">
    <property type="entry name" value="B302_SPRY"/>
    <property type="match status" value="1"/>
</dbReference>
<dbReference type="InterPro" id="IPR043136">
    <property type="entry name" value="B30.2/SPRY_sf"/>
</dbReference>
<evidence type="ECO:0000313" key="7">
    <source>
        <dbReference type="EMBL" id="KAG8224104.1"/>
    </source>
</evidence>
<dbReference type="PROSITE" id="PS50225">
    <property type="entry name" value="SOCS"/>
    <property type="match status" value="1"/>
</dbReference>